<dbReference type="InterPro" id="IPR036770">
    <property type="entry name" value="Ankyrin_rpt-contain_sf"/>
</dbReference>
<keyword evidence="1" id="KW-0677">Repeat</keyword>
<comment type="caution">
    <text evidence="4">The sequence shown here is derived from an EMBL/GenBank/DDBJ whole genome shotgun (WGS) entry which is preliminary data.</text>
</comment>
<dbReference type="SMART" id="SM00248">
    <property type="entry name" value="ANK"/>
    <property type="match status" value="14"/>
</dbReference>
<dbReference type="Pfam" id="PF00023">
    <property type="entry name" value="Ank"/>
    <property type="match status" value="1"/>
</dbReference>
<dbReference type="AlphaFoldDB" id="A0A9N9ZC49"/>
<organism evidence="4 5">
    <name type="scientific">Clonostachys solani</name>
    <dbReference type="NCBI Taxonomy" id="160281"/>
    <lineage>
        <taxon>Eukaryota</taxon>
        <taxon>Fungi</taxon>
        <taxon>Dikarya</taxon>
        <taxon>Ascomycota</taxon>
        <taxon>Pezizomycotina</taxon>
        <taxon>Sordariomycetes</taxon>
        <taxon>Hypocreomycetidae</taxon>
        <taxon>Hypocreales</taxon>
        <taxon>Bionectriaceae</taxon>
        <taxon>Clonostachys</taxon>
    </lineage>
</organism>
<evidence type="ECO:0000256" key="1">
    <source>
        <dbReference type="ARBA" id="ARBA00022737"/>
    </source>
</evidence>
<name>A0A9N9ZC49_9HYPO</name>
<keyword evidence="2 3" id="KW-0040">ANK repeat</keyword>
<evidence type="ECO:0000256" key="3">
    <source>
        <dbReference type="PROSITE-ProRule" id="PRU00023"/>
    </source>
</evidence>
<dbReference type="PANTHER" id="PTHR24198:SF165">
    <property type="entry name" value="ANKYRIN REPEAT-CONTAINING PROTEIN-RELATED"/>
    <property type="match status" value="1"/>
</dbReference>
<gene>
    <name evidence="4" type="ORF">CSOL1703_00005380</name>
</gene>
<dbReference type="PANTHER" id="PTHR24198">
    <property type="entry name" value="ANKYRIN REPEAT AND PROTEIN KINASE DOMAIN-CONTAINING PROTEIN"/>
    <property type="match status" value="1"/>
</dbReference>
<protein>
    <submittedName>
        <fullName evidence="4">Uncharacterized protein</fullName>
    </submittedName>
</protein>
<dbReference type="Gene3D" id="1.25.40.20">
    <property type="entry name" value="Ankyrin repeat-containing domain"/>
    <property type="match status" value="3"/>
</dbReference>
<evidence type="ECO:0000313" key="5">
    <source>
        <dbReference type="Proteomes" id="UP000775872"/>
    </source>
</evidence>
<dbReference type="SUPFAM" id="SSF48403">
    <property type="entry name" value="Ankyrin repeat"/>
    <property type="match status" value="2"/>
</dbReference>
<sequence>MTASLIERLPPELVAHIAVLSVWGPNDSSSLKDFSALARTCSHFYSILNPLLYKHNFKHDEPYKSCVLWAADHGNLDTLKRARSYGADLNIDGSRDDSDFTLPRKSLPGGYIATALYLSIHHENMDIFNYLLDENVDIEAPSLGLCSCEPGGDRKTYPLHAALHPDIDPRFAQELIAKGAYLVAKHVPAIAYMERMEEVSSKAIEHLLRRSEPLAMGASLQYAVGKKRADLVRELLENEADITYRNPISGETVLHVALAFEVQDPDLDVLKMLLAHPEAPVSVRSDYGEPPILLCAYRSTFVEAMKLLLAHPNTDPLASNRNGFTALDIAAKSGSAPMFSLLLRHPRVNLYDEERRPGDKLLNLALRYIVDNLDIVKFLLAQPGARVSSPGLNMKTPLHICAEKPALFEVAKLLLAHPSLEPPQADSFGVTPLLYAAYSKFIPMIELLLSQPSTLARAAGSGSIALFDLIANRPEVDIHSLCANGRNMLHIVCSSPETEESICLAERLLDRGLPVNGGLEASGSPLYCALKNQNVKIALMLLSRGADTNLDIDANHQWGLLHHLLAEPLPYQTELLRELLAKGARVDRPTTEFRGQYGATLIFETGGTPLVFALAGAGNAECMKLLLDAGANPRAMALSRVGRGGVEEGGKHSMLSALFLERFRSFPDNRITEWSVESITEEVVLLLERGTGIGPVGEGPSAFEFASDIAYYSQNWELLDLLVDYATSQNIHPDEVQRLIDDYEKDASG</sequence>
<feature type="repeat" description="ANK" evidence="3">
    <location>
        <begin position="521"/>
        <end position="553"/>
    </location>
</feature>
<dbReference type="OrthoDB" id="341259at2759"/>
<dbReference type="InterPro" id="IPR002110">
    <property type="entry name" value="Ankyrin_rpt"/>
</dbReference>
<feature type="non-terminal residue" evidence="4">
    <location>
        <position position="749"/>
    </location>
</feature>
<keyword evidence="5" id="KW-1185">Reference proteome</keyword>
<reference evidence="4 5" key="2">
    <citation type="submission" date="2021-10" db="EMBL/GenBank/DDBJ databases">
        <authorList>
            <person name="Piombo E."/>
        </authorList>
    </citation>
    <scope>NUCLEOTIDE SEQUENCE [LARGE SCALE GENOMIC DNA]</scope>
</reference>
<dbReference type="EMBL" id="CABFOC020000045">
    <property type="protein sequence ID" value="CAH0053507.1"/>
    <property type="molecule type" value="Genomic_DNA"/>
</dbReference>
<evidence type="ECO:0000313" key="4">
    <source>
        <dbReference type="EMBL" id="CAH0053507.1"/>
    </source>
</evidence>
<dbReference type="Pfam" id="PF12796">
    <property type="entry name" value="Ank_2"/>
    <property type="match status" value="3"/>
</dbReference>
<proteinExistence type="predicted"/>
<reference evidence="5" key="1">
    <citation type="submission" date="2019-06" db="EMBL/GenBank/DDBJ databases">
        <authorList>
            <person name="Broberg M."/>
        </authorList>
    </citation>
    <scope>NUCLEOTIDE SEQUENCE [LARGE SCALE GENOMIC DNA]</scope>
</reference>
<evidence type="ECO:0000256" key="2">
    <source>
        <dbReference type="ARBA" id="ARBA00023043"/>
    </source>
</evidence>
<dbReference type="PROSITE" id="PS50088">
    <property type="entry name" value="ANK_REPEAT"/>
    <property type="match status" value="1"/>
</dbReference>
<dbReference type="Proteomes" id="UP000775872">
    <property type="component" value="Unassembled WGS sequence"/>
</dbReference>
<accession>A0A9N9ZC49</accession>